<evidence type="ECO:0000256" key="2">
    <source>
        <dbReference type="ARBA" id="ARBA00007452"/>
    </source>
</evidence>
<keyword evidence="11" id="KW-1185">Reference proteome</keyword>
<dbReference type="InterPro" id="IPR003717">
    <property type="entry name" value="RecO"/>
</dbReference>
<evidence type="ECO:0000256" key="1">
    <source>
        <dbReference type="ARBA" id="ARBA00003065"/>
    </source>
</evidence>
<evidence type="ECO:0000256" key="7">
    <source>
        <dbReference type="ARBA" id="ARBA00033409"/>
    </source>
</evidence>
<comment type="caution">
    <text evidence="10">The sequence shown here is derived from an EMBL/GenBank/DDBJ whole genome shotgun (WGS) entry which is preliminary data.</text>
</comment>
<keyword evidence="5 8" id="KW-0233">DNA recombination</keyword>
<name>A0ABQ1HDM9_9GAMM</name>
<dbReference type="Gene3D" id="2.40.50.140">
    <property type="entry name" value="Nucleic acid-binding proteins"/>
    <property type="match status" value="1"/>
</dbReference>
<protein>
    <recommendedName>
        <fullName evidence="3 8">DNA repair protein RecO</fullName>
    </recommendedName>
    <alternativeName>
        <fullName evidence="7 8">Recombination protein O</fullName>
    </alternativeName>
</protein>
<dbReference type="SUPFAM" id="SSF57863">
    <property type="entry name" value="ArfGap/RecO-like zinc finger"/>
    <property type="match status" value="1"/>
</dbReference>
<dbReference type="InterPro" id="IPR022572">
    <property type="entry name" value="DNA_rep/recomb_RecO_N"/>
</dbReference>
<proteinExistence type="inferred from homology"/>
<dbReference type="SUPFAM" id="SSF50249">
    <property type="entry name" value="Nucleic acid-binding proteins"/>
    <property type="match status" value="1"/>
</dbReference>
<sequence length="237" mass="26043">MRVLAQPAFVLHARPWRETSLIVELLTRDHGRVGVVARGVQGAKRHPLRAALQPLQCLRADFLPRGELARLLQAEAVDAAPRLAGDALMAAFYVNELVLRLLPRNDPAPELFERYGELRSRLGDEAGPAWQLRRFERDLLELLGYGLSFEEGEDGEPLDPAARYLLDAERGALRDRSHAPGSTSGAALLALAQDRQPPPDQLQELRGALRGVLAAHLGPTGLKSWGLLSELARLGRD</sequence>
<evidence type="ECO:0000313" key="11">
    <source>
        <dbReference type="Proteomes" id="UP000623419"/>
    </source>
</evidence>
<keyword evidence="4 8" id="KW-0227">DNA damage</keyword>
<dbReference type="RefSeq" id="WP_188661650.1">
    <property type="nucleotide sequence ID" value="NZ_BMKC01000001.1"/>
</dbReference>
<dbReference type="Pfam" id="PF11967">
    <property type="entry name" value="RecO_N"/>
    <property type="match status" value="1"/>
</dbReference>
<evidence type="ECO:0000256" key="8">
    <source>
        <dbReference type="HAMAP-Rule" id="MF_00201"/>
    </source>
</evidence>
<evidence type="ECO:0000313" key="10">
    <source>
        <dbReference type="EMBL" id="GGA72684.1"/>
    </source>
</evidence>
<reference evidence="11" key="1">
    <citation type="journal article" date="2019" name="Int. J. Syst. Evol. Microbiol.">
        <title>The Global Catalogue of Microorganisms (GCM) 10K type strain sequencing project: providing services to taxonomists for standard genome sequencing and annotation.</title>
        <authorList>
            <consortium name="The Broad Institute Genomics Platform"/>
            <consortium name="The Broad Institute Genome Sequencing Center for Infectious Disease"/>
            <person name="Wu L."/>
            <person name="Ma J."/>
        </authorList>
    </citation>
    <scope>NUCLEOTIDE SEQUENCE [LARGE SCALE GENOMIC DNA]</scope>
    <source>
        <strain evidence="11">CGMCC 1.15905</strain>
    </source>
</reference>
<gene>
    <name evidence="8 10" type="primary">recO</name>
    <name evidence="10" type="ORF">GCM10011521_08510</name>
</gene>
<organism evidence="10 11">
    <name type="scientific">Arenimonas soli</name>
    <dbReference type="NCBI Taxonomy" id="2269504"/>
    <lineage>
        <taxon>Bacteria</taxon>
        <taxon>Pseudomonadati</taxon>
        <taxon>Pseudomonadota</taxon>
        <taxon>Gammaproteobacteria</taxon>
        <taxon>Lysobacterales</taxon>
        <taxon>Lysobacteraceae</taxon>
        <taxon>Arenimonas</taxon>
    </lineage>
</organism>
<dbReference type="InterPro" id="IPR042242">
    <property type="entry name" value="RecO_C"/>
</dbReference>
<evidence type="ECO:0000256" key="4">
    <source>
        <dbReference type="ARBA" id="ARBA00022763"/>
    </source>
</evidence>
<evidence type="ECO:0000256" key="3">
    <source>
        <dbReference type="ARBA" id="ARBA00021310"/>
    </source>
</evidence>
<dbReference type="PANTHER" id="PTHR33991">
    <property type="entry name" value="DNA REPAIR PROTEIN RECO"/>
    <property type="match status" value="1"/>
</dbReference>
<dbReference type="InterPro" id="IPR012340">
    <property type="entry name" value="NA-bd_OB-fold"/>
</dbReference>
<keyword evidence="6 8" id="KW-0234">DNA repair</keyword>
<accession>A0ABQ1HDM9</accession>
<dbReference type="NCBIfam" id="TIGR00613">
    <property type="entry name" value="reco"/>
    <property type="match status" value="1"/>
</dbReference>
<evidence type="ECO:0000256" key="6">
    <source>
        <dbReference type="ARBA" id="ARBA00023204"/>
    </source>
</evidence>
<comment type="function">
    <text evidence="1 8">Involved in DNA repair and RecF pathway recombination.</text>
</comment>
<feature type="domain" description="DNA replication/recombination mediator RecO N-terminal" evidence="9">
    <location>
        <begin position="1"/>
        <end position="78"/>
    </location>
</feature>
<dbReference type="EMBL" id="BMKC01000001">
    <property type="protein sequence ID" value="GGA72684.1"/>
    <property type="molecule type" value="Genomic_DNA"/>
</dbReference>
<dbReference type="PANTHER" id="PTHR33991:SF1">
    <property type="entry name" value="DNA REPAIR PROTEIN RECO"/>
    <property type="match status" value="1"/>
</dbReference>
<dbReference type="Proteomes" id="UP000623419">
    <property type="component" value="Unassembled WGS sequence"/>
</dbReference>
<evidence type="ECO:0000256" key="5">
    <source>
        <dbReference type="ARBA" id="ARBA00023172"/>
    </source>
</evidence>
<dbReference type="Pfam" id="PF02565">
    <property type="entry name" value="RecO_C"/>
    <property type="match status" value="1"/>
</dbReference>
<comment type="similarity">
    <text evidence="2 8">Belongs to the RecO family.</text>
</comment>
<dbReference type="InterPro" id="IPR037278">
    <property type="entry name" value="ARFGAP/RecO"/>
</dbReference>
<dbReference type="Gene3D" id="1.20.1440.120">
    <property type="entry name" value="Recombination protein O, C-terminal domain"/>
    <property type="match status" value="1"/>
</dbReference>
<dbReference type="HAMAP" id="MF_00201">
    <property type="entry name" value="RecO"/>
    <property type="match status" value="1"/>
</dbReference>
<evidence type="ECO:0000259" key="9">
    <source>
        <dbReference type="Pfam" id="PF11967"/>
    </source>
</evidence>